<dbReference type="GO" id="GO:0033204">
    <property type="term" value="F:ribonuclease P RNA binding"/>
    <property type="evidence" value="ECO:0007669"/>
    <property type="project" value="InterPro"/>
</dbReference>
<dbReference type="OrthoDB" id="124041at2759"/>
<dbReference type="InterPro" id="IPR036980">
    <property type="entry name" value="RNase_P/MRP_Rpp29_sf"/>
</dbReference>
<dbReference type="RefSeq" id="XP_040631666.1">
    <property type="nucleotide sequence ID" value="XM_040769758.1"/>
</dbReference>
<name>M5GDS1_DACPD</name>
<evidence type="ECO:0000313" key="4">
    <source>
        <dbReference type="Proteomes" id="UP000030653"/>
    </source>
</evidence>
<dbReference type="GO" id="GO:0000172">
    <property type="term" value="C:ribonuclease MRP complex"/>
    <property type="evidence" value="ECO:0007669"/>
    <property type="project" value="InterPro"/>
</dbReference>
<dbReference type="GO" id="GO:0030677">
    <property type="term" value="C:ribonuclease P complex"/>
    <property type="evidence" value="ECO:0007669"/>
    <property type="project" value="InterPro"/>
</dbReference>
<gene>
    <name evidence="3" type="ORF">DACRYDRAFT_114099</name>
</gene>
<reference evidence="3 4" key="1">
    <citation type="journal article" date="2012" name="Science">
        <title>The Paleozoic origin of enzymatic lignin decomposition reconstructed from 31 fungal genomes.</title>
        <authorList>
            <person name="Floudas D."/>
            <person name="Binder M."/>
            <person name="Riley R."/>
            <person name="Barry K."/>
            <person name="Blanchette R.A."/>
            <person name="Henrissat B."/>
            <person name="Martinez A.T."/>
            <person name="Otillar R."/>
            <person name="Spatafora J.W."/>
            <person name="Yadav J.S."/>
            <person name="Aerts A."/>
            <person name="Benoit I."/>
            <person name="Boyd A."/>
            <person name="Carlson A."/>
            <person name="Copeland A."/>
            <person name="Coutinho P.M."/>
            <person name="de Vries R.P."/>
            <person name="Ferreira P."/>
            <person name="Findley K."/>
            <person name="Foster B."/>
            <person name="Gaskell J."/>
            <person name="Glotzer D."/>
            <person name="Gorecki P."/>
            <person name="Heitman J."/>
            <person name="Hesse C."/>
            <person name="Hori C."/>
            <person name="Igarashi K."/>
            <person name="Jurgens J.A."/>
            <person name="Kallen N."/>
            <person name="Kersten P."/>
            <person name="Kohler A."/>
            <person name="Kuees U."/>
            <person name="Kumar T.K.A."/>
            <person name="Kuo A."/>
            <person name="LaButti K."/>
            <person name="Larrondo L.F."/>
            <person name="Lindquist E."/>
            <person name="Ling A."/>
            <person name="Lombard V."/>
            <person name="Lucas S."/>
            <person name="Lundell T."/>
            <person name="Martin R."/>
            <person name="McLaughlin D.J."/>
            <person name="Morgenstern I."/>
            <person name="Morin E."/>
            <person name="Murat C."/>
            <person name="Nagy L.G."/>
            <person name="Nolan M."/>
            <person name="Ohm R.A."/>
            <person name="Patyshakuliyeva A."/>
            <person name="Rokas A."/>
            <person name="Ruiz-Duenas F.J."/>
            <person name="Sabat G."/>
            <person name="Salamov A."/>
            <person name="Samejima M."/>
            <person name="Schmutz J."/>
            <person name="Slot J.C."/>
            <person name="St John F."/>
            <person name="Stenlid J."/>
            <person name="Sun H."/>
            <person name="Sun S."/>
            <person name="Syed K."/>
            <person name="Tsang A."/>
            <person name="Wiebenga A."/>
            <person name="Young D."/>
            <person name="Pisabarro A."/>
            <person name="Eastwood D.C."/>
            <person name="Martin F."/>
            <person name="Cullen D."/>
            <person name="Grigoriev I.V."/>
            <person name="Hibbett D.S."/>
        </authorList>
    </citation>
    <scope>NUCLEOTIDE SEQUENCE [LARGE SCALE GENOMIC DNA]</scope>
    <source>
        <strain evidence="3 4">DJM-731 SS1</strain>
    </source>
</reference>
<dbReference type="GO" id="GO:0001682">
    <property type="term" value="P:tRNA 5'-leader removal"/>
    <property type="evidence" value="ECO:0007669"/>
    <property type="project" value="InterPro"/>
</dbReference>
<proteinExistence type="inferred from homology"/>
<evidence type="ECO:0000256" key="1">
    <source>
        <dbReference type="ARBA" id="ARBA00004123"/>
    </source>
</evidence>
<dbReference type="InterPro" id="IPR023534">
    <property type="entry name" value="Rof/RNase_P-like"/>
</dbReference>
<comment type="similarity">
    <text evidence="2">Belongs to the eukaryotic/archaeal RNase P protein component 1 family.</text>
</comment>
<dbReference type="EMBL" id="JH795857">
    <property type="protein sequence ID" value="EJU04772.1"/>
    <property type="molecule type" value="Genomic_DNA"/>
</dbReference>
<organism evidence="3 4">
    <name type="scientific">Dacryopinax primogenitus (strain DJM 731)</name>
    <name type="common">Brown rot fungus</name>
    <dbReference type="NCBI Taxonomy" id="1858805"/>
    <lineage>
        <taxon>Eukaryota</taxon>
        <taxon>Fungi</taxon>
        <taxon>Dikarya</taxon>
        <taxon>Basidiomycota</taxon>
        <taxon>Agaricomycotina</taxon>
        <taxon>Dacrymycetes</taxon>
        <taxon>Dacrymycetales</taxon>
        <taxon>Dacrymycetaceae</taxon>
        <taxon>Dacryopinax</taxon>
    </lineage>
</organism>
<protein>
    <submittedName>
        <fullName evidence="3">Uncharacterized protein</fullName>
    </submittedName>
</protein>
<dbReference type="PANTHER" id="PTHR13348">
    <property type="entry name" value="RIBONUCLEASE P SUBUNIT P29"/>
    <property type="match status" value="1"/>
</dbReference>
<dbReference type="GO" id="GO:0006364">
    <property type="term" value="P:rRNA processing"/>
    <property type="evidence" value="ECO:0007669"/>
    <property type="project" value="TreeGrafter"/>
</dbReference>
<keyword evidence="4" id="KW-1185">Reference proteome</keyword>
<dbReference type="SMART" id="SM00538">
    <property type="entry name" value="POP4"/>
    <property type="match status" value="1"/>
</dbReference>
<dbReference type="Proteomes" id="UP000030653">
    <property type="component" value="Unassembled WGS sequence"/>
</dbReference>
<dbReference type="Pfam" id="PF01868">
    <property type="entry name" value="RNase_P-MRP_p29"/>
    <property type="match status" value="1"/>
</dbReference>
<dbReference type="InterPro" id="IPR016848">
    <property type="entry name" value="RNase_P/MRP_Rpp29-subunit"/>
</dbReference>
<accession>M5GDS1</accession>
<dbReference type="Gene3D" id="2.30.30.210">
    <property type="entry name" value="Ribonuclease P/MRP, subunit p29"/>
    <property type="match status" value="1"/>
</dbReference>
<dbReference type="OMA" id="IPKSECV"/>
<evidence type="ECO:0000256" key="2">
    <source>
        <dbReference type="ARBA" id="ARBA00006181"/>
    </source>
</evidence>
<dbReference type="SUPFAM" id="SSF101744">
    <property type="entry name" value="Rof/RNase P subunit-like"/>
    <property type="match status" value="1"/>
</dbReference>
<evidence type="ECO:0000313" key="3">
    <source>
        <dbReference type="EMBL" id="EJU04772.1"/>
    </source>
</evidence>
<dbReference type="GO" id="GO:0005634">
    <property type="term" value="C:nucleus"/>
    <property type="evidence" value="ECO:0007669"/>
    <property type="project" value="UniProtKB-SubCell"/>
</dbReference>
<dbReference type="InterPro" id="IPR002730">
    <property type="entry name" value="Rpp29/RNP1"/>
</dbReference>
<dbReference type="GeneID" id="63684820"/>
<dbReference type="PANTHER" id="PTHR13348:SF0">
    <property type="entry name" value="RIBONUCLEASE P PROTEIN SUBUNIT P29"/>
    <property type="match status" value="1"/>
</dbReference>
<dbReference type="AlphaFoldDB" id="M5GDS1"/>
<dbReference type="STRING" id="1858805.M5GDS1"/>
<sequence length="271" mass="29883">MSAPSTSTPIDLYQPFPQGRTLTITPTPASSSFIPQYLATTFPAHAPISHIYTNRLQAKQLILSNPARASRRAQLLAERSAAQAATKRRARIGRKEAKRSGVWDLKEGEARWSLFWPIHLLWLGYIAELLQLPPPANEETLHSLDRASHKLPNVPSIQAKLVKADLHGSVLSVKRAKNLDLQGAGGIVLRETENTFRVITAKDELQVLPKKGSVFTLRIPVYAVNPAASTAEGGGTGGGPEMEFEMYGNQMCFRSSDRASRKFKFKDTIEL</sequence>
<comment type="subcellular location">
    <subcellularLocation>
        <location evidence="1">Nucleus</location>
    </subcellularLocation>
</comment>
<dbReference type="HOGENOM" id="CLU_078577_1_0_1"/>